<feature type="coiled-coil region" evidence="1">
    <location>
        <begin position="204"/>
        <end position="245"/>
    </location>
</feature>
<reference evidence="4" key="1">
    <citation type="journal article" date="2021" name="BMC Genomics">
        <title>Chromosome-level genome assembly and manually-curated proteome of model necrotroph Parastagonospora nodorum Sn15 reveals a genome-wide trove of candidate effector homologs, and redundancy of virulence-related functions within an accessory chromosome.</title>
        <authorList>
            <person name="Bertazzoni S."/>
            <person name="Jones D.A.B."/>
            <person name="Phan H.T."/>
            <person name="Tan K.-C."/>
            <person name="Hane J.K."/>
        </authorList>
    </citation>
    <scope>NUCLEOTIDE SEQUENCE [LARGE SCALE GENOMIC DNA]</scope>
    <source>
        <strain evidence="4">SN15 / ATCC MYA-4574 / FGSC 10173)</strain>
    </source>
</reference>
<keyword evidence="4" id="KW-1185">Reference proteome</keyword>
<feature type="region of interest" description="Disordered" evidence="2">
    <location>
        <begin position="1"/>
        <end position="30"/>
    </location>
</feature>
<proteinExistence type="predicted"/>
<dbReference type="KEGG" id="pno:SNOG_12403"/>
<dbReference type="AlphaFoldDB" id="A0A7U2NQZ4"/>
<organism evidence="3 4">
    <name type="scientific">Phaeosphaeria nodorum (strain SN15 / ATCC MYA-4574 / FGSC 10173)</name>
    <name type="common">Glume blotch fungus</name>
    <name type="synonym">Parastagonospora nodorum</name>
    <dbReference type="NCBI Taxonomy" id="321614"/>
    <lineage>
        <taxon>Eukaryota</taxon>
        <taxon>Fungi</taxon>
        <taxon>Dikarya</taxon>
        <taxon>Ascomycota</taxon>
        <taxon>Pezizomycotina</taxon>
        <taxon>Dothideomycetes</taxon>
        <taxon>Pleosporomycetidae</taxon>
        <taxon>Pleosporales</taxon>
        <taxon>Pleosporineae</taxon>
        <taxon>Phaeosphaeriaceae</taxon>
        <taxon>Parastagonospora</taxon>
    </lineage>
</organism>
<name>A0A7U2NQZ4_PHANO</name>
<dbReference type="EMBL" id="CP069044">
    <property type="protein sequence ID" value="QRD07199.1"/>
    <property type="molecule type" value="Genomic_DNA"/>
</dbReference>
<evidence type="ECO:0000256" key="2">
    <source>
        <dbReference type="SAM" id="MobiDB-lite"/>
    </source>
</evidence>
<evidence type="ECO:0000313" key="4">
    <source>
        <dbReference type="Proteomes" id="UP000663193"/>
    </source>
</evidence>
<evidence type="ECO:0000313" key="3">
    <source>
        <dbReference type="EMBL" id="QRD07199.1"/>
    </source>
</evidence>
<dbReference type="OrthoDB" id="3801260at2759"/>
<dbReference type="RefSeq" id="XP_001802626.1">
    <property type="nucleotide sequence ID" value="XM_001802574.1"/>
</dbReference>
<protein>
    <submittedName>
        <fullName evidence="3">Uncharacterized protein</fullName>
    </submittedName>
</protein>
<accession>A0A7U2NQZ4</accession>
<dbReference type="Proteomes" id="UP000663193">
    <property type="component" value="Chromosome 22"/>
</dbReference>
<dbReference type="VEuPathDB" id="FungiDB:JI435_124030"/>
<sequence length="253" mass="27962">MDTPTLDFLINNPPTPTSPTSSNPSSLSTILQNWPSTPSLLPPHIPHDLTPALLCALATLSEYTQGQPERAWSLVNTYYVCRIREARGRKGKGVEVEVRDVEKAVESARRMSVGKGIETAGRKYSIRDEGVQGEGNGKRKWSVRHDVDEKKRQRCEEVGGDVAILPPLSARFDDEPRFGRRQALPRKKSSPLLIEIPRVDVGAAQAATHEANLARMELEAAEEGLNAARARYADAQRSYGEAKRMAKRARLGI</sequence>
<evidence type="ECO:0000256" key="1">
    <source>
        <dbReference type="SAM" id="Coils"/>
    </source>
</evidence>
<keyword evidence="1" id="KW-0175">Coiled coil</keyword>
<gene>
    <name evidence="3" type="ORF">JI435_124030</name>
</gene>